<dbReference type="SUPFAM" id="SSF57625">
    <property type="entry name" value="Invertebrate chitin-binding proteins"/>
    <property type="match status" value="1"/>
</dbReference>
<dbReference type="RefSeq" id="XP_018019843.1">
    <property type="nucleotide sequence ID" value="XM_018164354.2"/>
</dbReference>
<feature type="domain" description="Chitin-binding type-2" evidence="3">
    <location>
        <begin position="595"/>
        <end position="654"/>
    </location>
</feature>
<feature type="region of interest" description="Disordered" evidence="1">
    <location>
        <begin position="696"/>
        <end position="719"/>
    </location>
</feature>
<dbReference type="GeneID" id="108676293"/>
<feature type="region of interest" description="Disordered" evidence="1">
    <location>
        <begin position="74"/>
        <end position="139"/>
    </location>
</feature>
<feature type="region of interest" description="Disordered" evidence="1">
    <location>
        <begin position="25"/>
        <end position="49"/>
    </location>
</feature>
<feature type="compositionally biased region" description="Polar residues" evidence="1">
    <location>
        <begin position="454"/>
        <end position="485"/>
    </location>
</feature>
<dbReference type="AlphaFoldDB" id="A0A8B7P1E6"/>
<feature type="compositionally biased region" description="Polar residues" evidence="1">
    <location>
        <begin position="79"/>
        <end position="95"/>
    </location>
</feature>
<evidence type="ECO:0000259" key="3">
    <source>
        <dbReference type="PROSITE" id="PS50940"/>
    </source>
</evidence>
<evidence type="ECO:0000313" key="5">
    <source>
        <dbReference type="RefSeq" id="XP_018019843.1"/>
    </source>
</evidence>
<reference evidence="5" key="1">
    <citation type="submission" date="2025-08" db="UniProtKB">
        <authorList>
            <consortium name="RefSeq"/>
        </authorList>
    </citation>
    <scope>IDENTIFICATION</scope>
    <source>
        <tissue evidence="5">Whole organism</tissue>
    </source>
</reference>
<dbReference type="SMART" id="SM00494">
    <property type="entry name" value="ChtBD2"/>
    <property type="match status" value="1"/>
</dbReference>
<keyword evidence="2" id="KW-0732">Signal</keyword>
<dbReference type="PANTHER" id="PTHR22933">
    <property type="entry name" value="FI18007P1-RELATED"/>
    <property type="match status" value="1"/>
</dbReference>
<keyword evidence="4" id="KW-1185">Reference proteome</keyword>
<dbReference type="InterPro" id="IPR002557">
    <property type="entry name" value="Chitin-bd_dom"/>
</dbReference>
<evidence type="ECO:0000256" key="1">
    <source>
        <dbReference type="SAM" id="MobiDB-lite"/>
    </source>
</evidence>
<feature type="region of interest" description="Disordered" evidence="1">
    <location>
        <begin position="234"/>
        <end position="274"/>
    </location>
</feature>
<feature type="signal peptide" evidence="2">
    <location>
        <begin position="1"/>
        <end position="18"/>
    </location>
</feature>
<dbReference type="Pfam" id="PF01607">
    <property type="entry name" value="CBM_14"/>
    <property type="match status" value="1"/>
</dbReference>
<name>A0A8B7P1E6_HYAAZ</name>
<dbReference type="PROSITE" id="PS50940">
    <property type="entry name" value="CHIT_BIND_II"/>
    <property type="match status" value="1"/>
</dbReference>
<dbReference type="GO" id="GO:0005576">
    <property type="term" value="C:extracellular region"/>
    <property type="evidence" value="ECO:0007669"/>
    <property type="project" value="InterPro"/>
</dbReference>
<feature type="compositionally biased region" description="Basic and acidic residues" evidence="1">
    <location>
        <begin position="39"/>
        <end position="49"/>
    </location>
</feature>
<accession>A0A8B7P1E6</accession>
<feature type="chain" id="PRO_5034078247" evidence="2">
    <location>
        <begin position="19"/>
        <end position="719"/>
    </location>
</feature>
<evidence type="ECO:0000256" key="2">
    <source>
        <dbReference type="SAM" id="SignalP"/>
    </source>
</evidence>
<feature type="compositionally biased region" description="Basic and acidic residues" evidence="1">
    <location>
        <begin position="434"/>
        <end position="443"/>
    </location>
</feature>
<evidence type="ECO:0000313" key="4">
    <source>
        <dbReference type="Proteomes" id="UP000694843"/>
    </source>
</evidence>
<dbReference type="Proteomes" id="UP000694843">
    <property type="component" value="Unplaced"/>
</dbReference>
<dbReference type="InterPro" id="IPR036508">
    <property type="entry name" value="Chitin-bd_dom_sf"/>
</dbReference>
<dbReference type="PANTHER" id="PTHR22933:SF42">
    <property type="entry name" value="FI18455P1-RELATED"/>
    <property type="match status" value="1"/>
</dbReference>
<gene>
    <name evidence="5" type="primary">LOC108676293</name>
</gene>
<dbReference type="Gene3D" id="2.170.140.10">
    <property type="entry name" value="Chitin binding domain"/>
    <property type="match status" value="1"/>
</dbReference>
<protein>
    <submittedName>
        <fullName evidence="5">Uncharacterized protein LOC108676293</fullName>
    </submittedName>
</protein>
<sequence>MHGISVLYLAILFFLAEGQCSKLDGHHHHHGHHDHHHDHHNDHSTNDKNHRDFVLNEDIFARALAAEVQNGLFSPLPERTSNQRFTTEPPSSRGSTKFRMPTTLFSNSSPVTQRTTPINSQKTTSSDSRRTSHVSQKTTQAFQKSVLRVENNQEILTPITSLASPAHTQKSGNSLRNAKNAIKQNTFPAETTTEINDPTGFAPRAPPKTAKQFDPFSPNANAAKQQLAKFQIRPKNPAPDTSGFAPRTPPPHAKKFNPVPAKKSGFEFKKSQSSPSVAKEIKGFVPVSPPPTAPQFNPVPGTSNTAVFNLFTTVGFKTNEFTTFAPFDLTDPSYDTDYESNFDSTADYDYTDQNSVGKALLDTRSSFSATTANSVLETEDYPTNLDLNVGVPLPTANVGLDNNRVNTQSQINVLGALSSSGNILNSPKYNINHENHVPDDTHSTRHVSTSSRVEQTTVPAFDTTSRPISSAQRTNRVNNSGTAVSGPSAPAASQGLNGRSSITEQLTQFARGSNTVVQTNPPASDVSLPIEGRANFEIGVPLPAISDTGIALQQLDNRLLPSRNDLAVGRQLGPQAGFNPFDGEYPEYASVPATSFRCENQRYSGYFADPETQCQVFHICLNSRNLGSFLCPNGTLFHQQFFVCDWWYNVRCEEAVSSYDLNSLIGDQDNPEAGGIFGTQLRNVDNTRRRTLDDVDEDDYDRDTDDDLALLNNDTHENE</sequence>
<feature type="compositionally biased region" description="Basic residues" evidence="1">
    <location>
        <begin position="25"/>
        <end position="38"/>
    </location>
</feature>
<proteinExistence type="predicted"/>
<dbReference type="InterPro" id="IPR052976">
    <property type="entry name" value="Scoloptoxin-like"/>
</dbReference>
<feature type="compositionally biased region" description="Polar residues" evidence="1">
    <location>
        <begin position="103"/>
        <end position="126"/>
    </location>
</feature>
<dbReference type="OrthoDB" id="6379319at2759"/>
<organism evidence="4 5">
    <name type="scientific">Hyalella azteca</name>
    <name type="common">Amphipod</name>
    <dbReference type="NCBI Taxonomy" id="294128"/>
    <lineage>
        <taxon>Eukaryota</taxon>
        <taxon>Metazoa</taxon>
        <taxon>Ecdysozoa</taxon>
        <taxon>Arthropoda</taxon>
        <taxon>Crustacea</taxon>
        <taxon>Multicrustacea</taxon>
        <taxon>Malacostraca</taxon>
        <taxon>Eumalacostraca</taxon>
        <taxon>Peracarida</taxon>
        <taxon>Amphipoda</taxon>
        <taxon>Senticaudata</taxon>
        <taxon>Talitrida</taxon>
        <taxon>Talitroidea</taxon>
        <taxon>Hyalellidae</taxon>
        <taxon>Hyalella</taxon>
    </lineage>
</organism>
<dbReference type="KEGG" id="hazt:108676293"/>
<dbReference type="GO" id="GO:0008061">
    <property type="term" value="F:chitin binding"/>
    <property type="evidence" value="ECO:0007669"/>
    <property type="project" value="InterPro"/>
</dbReference>
<feature type="compositionally biased region" description="Acidic residues" evidence="1">
    <location>
        <begin position="696"/>
        <end position="708"/>
    </location>
</feature>
<feature type="region of interest" description="Disordered" evidence="1">
    <location>
        <begin position="434"/>
        <end position="498"/>
    </location>
</feature>